<dbReference type="GeneID" id="39585040"/>
<organism evidence="5 6">
    <name type="scientific">Apiotrichum porosum</name>
    <dbReference type="NCBI Taxonomy" id="105984"/>
    <lineage>
        <taxon>Eukaryota</taxon>
        <taxon>Fungi</taxon>
        <taxon>Dikarya</taxon>
        <taxon>Basidiomycota</taxon>
        <taxon>Agaricomycotina</taxon>
        <taxon>Tremellomycetes</taxon>
        <taxon>Trichosporonales</taxon>
        <taxon>Trichosporonaceae</taxon>
        <taxon>Apiotrichum</taxon>
    </lineage>
</organism>
<dbReference type="InterPro" id="IPR025110">
    <property type="entry name" value="AMP-bd_C"/>
</dbReference>
<name>A0A427YAF3_9TREE</name>
<dbReference type="Gene3D" id="3.40.50.12780">
    <property type="entry name" value="N-terminal domain of ligase-like"/>
    <property type="match status" value="1"/>
</dbReference>
<dbReference type="FunFam" id="3.30.300.30:FF:000007">
    <property type="entry name" value="4-coumarate--CoA ligase 2"/>
    <property type="match status" value="1"/>
</dbReference>
<evidence type="ECO:0000256" key="1">
    <source>
        <dbReference type="ARBA" id="ARBA00006432"/>
    </source>
</evidence>
<dbReference type="InterPro" id="IPR045851">
    <property type="entry name" value="AMP-bd_C_sf"/>
</dbReference>
<comment type="similarity">
    <text evidence="1">Belongs to the ATP-dependent AMP-binding enzyme family.</text>
</comment>
<dbReference type="InterPro" id="IPR000873">
    <property type="entry name" value="AMP-dep_synth/lig_dom"/>
</dbReference>
<dbReference type="PANTHER" id="PTHR24096">
    <property type="entry name" value="LONG-CHAIN-FATTY-ACID--COA LIGASE"/>
    <property type="match status" value="1"/>
</dbReference>
<reference evidence="5 6" key="1">
    <citation type="submission" date="2018-11" db="EMBL/GenBank/DDBJ databases">
        <title>Genome sequence of Apiotrichum porosum DSM 27194.</title>
        <authorList>
            <person name="Aliyu H."/>
            <person name="Gorte O."/>
            <person name="Ochsenreither K."/>
        </authorList>
    </citation>
    <scope>NUCLEOTIDE SEQUENCE [LARGE SCALE GENOMIC DNA]</scope>
    <source>
        <strain evidence="5 6">DSM 27194</strain>
    </source>
</reference>
<dbReference type="AlphaFoldDB" id="A0A427YAF3"/>
<dbReference type="OrthoDB" id="1898221at2759"/>
<dbReference type="SUPFAM" id="SSF56801">
    <property type="entry name" value="Acetyl-CoA synthetase-like"/>
    <property type="match status" value="1"/>
</dbReference>
<accession>A0A427YAF3</accession>
<dbReference type="Pfam" id="PF13193">
    <property type="entry name" value="AMP-binding_C"/>
    <property type="match status" value="1"/>
</dbReference>
<evidence type="ECO:0000313" key="6">
    <source>
        <dbReference type="Proteomes" id="UP000279236"/>
    </source>
</evidence>
<keyword evidence="2" id="KW-0436">Ligase</keyword>
<evidence type="ECO:0000259" key="4">
    <source>
        <dbReference type="Pfam" id="PF13193"/>
    </source>
</evidence>
<dbReference type="RefSeq" id="XP_028480182.1">
    <property type="nucleotide sequence ID" value="XM_028616325.1"/>
</dbReference>
<protein>
    <recommendedName>
        <fullName evidence="7">AMP binding protein</fullName>
    </recommendedName>
</protein>
<dbReference type="Gene3D" id="3.30.300.30">
    <property type="match status" value="1"/>
</dbReference>
<evidence type="ECO:0000313" key="5">
    <source>
        <dbReference type="EMBL" id="RSH87974.1"/>
    </source>
</evidence>
<keyword evidence="6" id="KW-1185">Reference proteome</keyword>
<sequence>MPQIIYTSDHPVPPLPEVGLFNYLFPEKPGDSPLQQFDPSIPAFIDGATDRTVTRGELKETSLRLATGIRALGLKRGDVACLWGLNSIEWALAAYGCMAAGLTVSPANYAYGPPEVAHQVNNSGTQVIFIEPSLLPTFDAARPLLKRQFPASRVILLCEPKDKPFPSQYKALGEIMGQPGKAARFDGKDSRMTAWLCYSSGTTGLPKGVMTSHHNMTSQLQAVNVAYQNLKSGEDVVLGILPFSHIYGLTVVLLQPTTVGVPVVILPRFEEIAVLSAIEKYRITHGLIVPPVVIVLLHSKNVAKYDLSSVKTFMSGAAPLSAEVTEQFNKRIPHIALTQGYGMTETSPVSHCTTGDENVEPGWVGRILPTFEARLVKEDGEDAKEGERGEIWMRGPSVMMGYHDNPEATAKTMDGDWLKTGDVLIRRDDGHYKVVDRVKELIKYKGFQVPPAELESLLLQHPQVVDSGVIGIWDDSQATELPRAYIVASADTTDKDSLAKEVATWVASKVANHKRLRGGVIVIDAIPKSPSGKILRKDLREQAKKEPAPVRAAKL</sequence>
<comment type="caution">
    <text evidence="5">The sequence shown here is derived from an EMBL/GenBank/DDBJ whole genome shotgun (WGS) entry which is preliminary data.</text>
</comment>
<feature type="domain" description="AMP-dependent synthetase/ligase" evidence="3">
    <location>
        <begin position="39"/>
        <end position="403"/>
    </location>
</feature>
<dbReference type="GO" id="GO:0016405">
    <property type="term" value="F:CoA-ligase activity"/>
    <property type="evidence" value="ECO:0007669"/>
    <property type="project" value="TreeGrafter"/>
</dbReference>
<dbReference type="PROSITE" id="PS00455">
    <property type="entry name" value="AMP_BINDING"/>
    <property type="match status" value="1"/>
</dbReference>
<feature type="domain" description="AMP-binding enzyme C-terminal" evidence="4">
    <location>
        <begin position="453"/>
        <end position="533"/>
    </location>
</feature>
<dbReference type="Proteomes" id="UP000279236">
    <property type="component" value="Unassembled WGS sequence"/>
</dbReference>
<evidence type="ECO:0000256" key="2">
    <source>
        <dbReference type="ARBA" id="ARBA00022598"/>
    </source>
</evidence>
<dbReference type="Pfam" id="PF00501">
    <property type="entry name" value="AMP-binding"/>
    <property type="match status" value="1"/>
</dbReference>
<dbReference type="CDD" id="cd05911">
    <property type="entry name" value="Firefly_Luc_like"/>
    <property type="match status" value="1"/>
</dbReference>
<evidence type="ECO:0000259" key="3">
    <source>
        <dbReference type="Pfam" id="PF00501"/>
    </source>
</evidence>
<dbReference type="EMBL" id="RSCE01000001">
    <property type="protein sequence ID" value="RSH87974.1"/>
    <property type="molecule type" value="Genomic_DNA"/>
</dbReference>
<gene>
    <name evidence="5" type="ORF">EHS24_000497</name>
</gene>
<dbReference type="PANTHER" id="PTHR24096:SF149">
    <property type="entry name" value="AMP-BINDING DOMAIN-CONTAINING PROTEIN-RELATED"/>
    <property type="match status" value="1"/>
</dbReference>
<dbReference type="STRING" id="105984.A0A427YAF3"/>
<proteinExistence type="inferred from homology"/>
<evidence type="ECO:0008006" key="7">
    <source>
        <dbReference type="Google" id="ProtNLM"/>
    </source>
</evidence>
<dbReference type="InterPro" id="IPR042099">
    <property type="entry name" value="ANL_N_sf"/>
</dbReference>
<dbReference type="InterPro" id="IPR020845">
    <property type="entry name" value="AMP-binding_CS"/>
</dbReference>